<evidence type="ECO:0000259" key="1">
    <source>
        <dbReference type="PROSITE" id="PS50181"/>
    </source>
</evidence>
<gene>
    <name evidence="2" type="ORF">EV420DRAFT_1764274</name>
</gene>
<evidence type="ECO:0000313" key="2">
    <source>
        <dbReference type="EMBL" id="KAK0458648.1"/>
    </source>
</evidence>
<dbReference type="SMART" id="SM00256">
    <property type="entry name" value="FBOX"/>
    <property type="match status" value="1"/>
</dbReference>
<comment type="caution">
    <text evidence="2">The sequence shown here is derived from an EMBL/GenBank/DDBJ whole genome shotgun (WGS) entry which is preliminary data.</text>
</comment>
<dbReference type="RefSeq" id="XP_060330918.1">
    <property type="nucleotide sequence ID" value="XM_060480772.1"/>
</dbReference>
<dbReference type="PROSITE" id="PS50181">
    <property type="entry name" value="FBOX"/>
    <property type="match status" value="1"/>
</dbReference>
<protein>
    <recommendedName>
        <fullName evidence="1">F-box domain-containing protein</fullName>
    </recommendedName>
</protein>
<dbReference type="InterPro" id="IPR001810">
    <property type="entry name" value="F-box_dom"/>
</dbReference>
<reference evidence="2" key="1">
    <citation type="submission" date="2023-06" db="EMBL/GenBank/DDBJ databases">
        <authorList>
            <consortium name="Lawrence Berkeley National Laboratory"/>
            <person name="Ahrendt S."/>
            <person name="Sahu N."/>
            <person name="Indic B."/>
            <person name="Wong-Bajracharya J."/>
            <person name="Merenyi Z."/>
            <person name="Ke H.-M."/>
            <person name="Monk M."/>
            <person name="Kocsube S."/>
            <person name="Drula E."/>
            <person name="Lipzen A."/>
            <person name="Balint B."/>
            <person name="Henrissat B."/>
            <person name="Andreopoulos B."/>
            <person name="Martin F.M."/>
            <person name="Harder C.B."/>
            <person name="Rigling D."/>
            <person name="Ford K.L."/>
            <person name="Foster G.D."/>
            <person name="Pangilinan J."/>
            <person name="Papanicolaou A."/>
            <person name="Barry K."/>
            <person name="LaButti K."/>
            <person name="Viragh M."/>
            <person name="Koriabine M."/>
            <person name="Yan M."/>
            <person name="Riley R."/>
            <person name="Champramary S."/>
            <person name="Plett K.L."/>
            <person name="Tsai I.J."/>
            <person name="Slot J."/>
            <person name="Sipos G."/>
            <person name="Plett J."/>
            <person name="Nagy L.G."/>
            <person name="Grigoriev I.V."/>
        </authorList>
    </citation>
    <scope>NUCLEOTIDE SEQUENCE</scope>
    <source>
        <strain evidence="2">CCBAS 213</strain>
    </source>
</reference>
<organism evidence="2 3">
    <name type="scientific">Armillaria tabescens</name>
    <name type="common">Ringless honey mushroom</name>
    <name type="synonym">Agaricus tabescens</name>
    <dbReference type="NCBI Taxonomy" id="1929756"/>
    <lineage>
        <taxon>Eukaryota</taxon>
        <taxon>Fungi</taxon>
        <taxon>Dikarya</taxon>
        <taxon>Basidiomycota</taxon>
        <taxon>Agaricomycotina</taxon>
        <taxon>Agaricomycetes</taxon>
        <taxon>Agaricomycetidae</taxon>
        <taxon>Agaricales</taxon>
        <taxon>Marasmiineae</taxon>
        <taxon>Physalacriaceae</taxon>
        <taxon>Desarmillaria</taxon>
    </lineage>
</organism>
<proteinExistence type="predicted"/>
<dbReference type="Proteomes" id="UP001175211">
    <property type="component" value="Unassembled WGS sequence"/>
</dbReference>
<dbReference type="GeneID" id="85364320"/>
<sequence length="304" mass="36195">MPVSHRQIAPDYFRLQRLSLDLILEIFAWCAPLDLVILRSVSRNIKTILDQHGNRCWTRARSNLLRLPTVPSSLNRKYSEISLINYFFYSGCNKCLSCGRSVDDAFPSLTYMIYLCIDAGCYSHFMSNRQGYLFSYNPQERSFHKYKPILQFLYYDPSTVKKLYLVRQAKRELAWYKQIRSWGDDLMLHPLDLMTERKRTHRILQQHANKMQKWAAEYGRELVVVNKKNRAFLKTVTQSKRLDYLTTLRTPAMRRTLEEFNRRLTCLTLTVWRDIMTQVVKEYHEFRASKLNKRTSPQAINETH</sequence>
<accession>A0AA39KD70</accession>
<dbReference type="EMBL" id="JAUEPS010000017">
    <property type="protein sequence ID" value="KAK0458648.1"/>
    <property type="molecule type" value="Genomic_DNA"/>
</dbReference>
<dbReference type="Pfam" id="PF00646">
    <property type="entry name" value="F-box"/>
    <property type="match status" value="1"/>
</dbReference>
<feature type="domain" description="F-box" evidence="1">
    <location>
        <begin position="12"/>
        <end position="60"/>
    </location>
</feature>
<evidence type="ECO:0000313" key="3">
    <source>
        <dbReference type="Proteomes" id="UP001175211"/>
    </source>
</evidence>
<keyword evidence="3" id="KW-1185">Reference proteome</keyword>
<dbReference type="AlphaFoldDB" id="A0AA39KD70"/>
<name>A0AA39KD70_ARMTA</name>